<evidence type="ECO:0000256" key="2">
    <source>
        <dbReference type="ARBA" id="ARBA00023043"/>
    </source>
</evidence>
<keyword evidence="2 3" id="KW-0040">ANK repeat</keyword>
<gene>
    <name evidence="5" type="ORF">EKO27_g704</name>
</gene>
<reference evidence="5 6" key="1">
    <citation type="submission" date="2018-12" db="EMBL/GenBank/DDBJ databases">
        <title>Draft genome sequence of Xylaria grammica IHI A82.</title>
        <authorList>
            <person name="Buettner E."/>
            <person name="Kellner H."/>
        </authorList>
    </citation>
    <scope>NUCLEOTIDE SEQUENCE [LARGE SCALE GENOMIC DNA]</scope>
    <source>
        <strain evidence="5 6">IHI A82</strain>
    </source>
</reference>
<dbReference type="InterPro" id="IPR002110">
    <property type="entry name" value="Ankyrin_rpt"/>
</dbReference>
<feature type="compositionally biased region" description="Basic residues" evidence="4">
    <location>
        <begin position="636"/>
        <end position="651"/>
    </location>
</feature>
<evidence type="ECO:0000313" key="6">
    <source>
        <dbReference type="Proteomes" id="UP000286045"/>
    </source>
</evidence>
<dbReference type="EMBL" id="RYZI01000009">
    <property type="protein sequence ID" value="RWA14374.1"/>
    <property type="molecule type" value="Genomic_DNA"/>
</dbReference>
<feature type="repeat" description="ANK" evidence="3">
    <location>
        <begin position="331"/>
        <end position="359"/>
    </location>
</feature>
<accession>A0A439DIY5</accession>
<dbReference type="Gene3D" id="1.25.40.20">
    <property type="entry name" value="Ankyrin repeat-containing domain"/>
    <property type="match status" value="1"/>
</dbReference>
<dbReference type="PROSITE" id="PS50088">
    <property type="entry name" value="ANK_REPEAT"/>
    <property type="match status" value="3"/>
</dbReference>
<organism evidence="5 6">
    <name type="scientific">Xylaria grammica</name>
    <dbReference type="NCBI Taxonomy" id="363999"/>
    <lineage>
        <taxon>Eukaryota</taxon>
        <taxon>Fungi</taxon>
        <taxon>Dikarya</taxon>
        <taxon>Ascomycota</taxon>
        <taxon>Pezizomycotina</taxon>
        <taxon>Sordariomycetes</taxon>
        <taxon>Xylariomycetidae</taxon>
        <taxon>Xylariales</taxon>
        <taxon>Xylariaceae</taxon>
        <taxon>Xylaria</taxon>
    </lineage>
</organism>
<dbReference type="PROSITE" id="PS50297">
    <property type="entry name" value="ANK_REP_REGION"/>
    <property type="match status" value="3"/>
</dbReference>
<evidence type="ECO:0000313" key="5">
    <source>
        <dbReference type="EMBL" id="RWA14374.1"/>
    </source>
</evidence>
<evidence type="ECO:0000256" key="1">
    <source>
        <dbReference type="ARBA" id="ARBA00022737"/>
    </source>
</evidence>
<dbReference type="SUPFAM" id="SSF48403">
    <property type="entry name" value="Ankyrin repeat"/>
    <property type="match status" value="1"/>
</dbReference>
<dbReference type="PANTHER" id="PTHR24198">
    <property type="entry name" value="ANKYRIN REPEAT AND PROTEIN KINASE DOMAIN-CONTAINING PROTEIN"/>
    <property type="match status" value="1"/>
</dbReference>
<keyword evidence="6" id="KW-1185">Reference proteome</keyword>
<name>A0A439DIY5_9PEZI</name>
<keyword evidence="1" id="KW-0677">Repeat</keyword>
<protein>
    <submittedName>
        <fullName evidence="5">Uncharacterized protein</fullName>
    </submittedName>
</protein>
<feature type="repeat" description="ANK" evidence="3">
    <location>
        <begin position="298"/>
        <end position="330"/>
    </location>
</feature>
<dbReference type="AlphaFoldDB" id="A0A439DIY5"/>
<sequence length="651" mass="72246">MAQQLGHLLTLPTELQLHIVEQLESFRDIGSVVRLNRHFRALFFDYLFDLKFTRRLQSIGWKAQETIKQTAQDGAQQVNNAANPRNSLEFRLSGSLFQYAVRIDSPWIVEYIATRRKELNLMEPLPRRICEKAGYTTETGYLHFALVSDAPRVAAYLLKYGVDMSQEIGAHPELMPLCLVLSMKSTRIQQELDACLRIACSYVLPRTAKSLLARGADPNAYSPYGLNAMHWLLAARLPGLSSDLIYRLKFGFRSWESGIPTILYDLLAYGADIHSPTKTSLSHECHSACWKSISCTQRGETAFHLVAASKFPEILALLVDNGADPEALNEDGYTPLYGALRQGHKEAIDMILKLSANENPIVYAPRGSTALHIACRFAYTRVVDQLLRAGVYANVVDFQGYTPLHEALKQTKLGREKDVLDTLRSLSSYGADPGISMLAPTPRELAKSHHLPAVRHMFDIGPFDIGPRGRPARLHMPQSVRSTDQPIKIQANRTPKSRVFKNPKSLANVSINSTATKEALGRAPIGPQAPRAPIVVPIETKRDQEKETDPLIAPRWARIGSRTLAELGSPPLPEGNKQSREGMGRPSIARESFPALVEDTGPSVASGRYDSVAASFWGSLPRPGAASHTNDEPKRKTPTKRGRARWKPFAP</sequence>
<dbReference type="InterPro" id="IPR036770">
    <property type="entry name" value="Ankyrin_rpt-contain_sf"/>
</dbReference>
<evidence type="ECO:0000256" key="4">
    <source>
        <dbReference type="SAM" id="MobiDB-lite"/>
    </source>
</evidence>
<feature type="region of interest" description="Disordered" evidence="4">
    <location>
        <begin position="562"/>
        <end position="651"/>
    </location>
</feature>
<evidence type="ECO:0000256" key="3">
    <source>
        <dbReference type="PROSITE-ProRule" id="PRU00023"/>
    </source>
</evidence>
<comment type="caution">
    <text evidence="5">The sequence shown here is derived from an EMBL/GenBank/DDBJ whole genome shotgun (WGS) entry which is preliminary data.</text>
</comment>
<dbReference type="SMART" id="SM00248">
    <property type="entry name" value="ANK"/>
    <property type="match status" value="6"/>
</dbReference>
<dbReference type="Pfam" id="PF12796">
    <property type="entry name" value="Ank_2"/>
    <property type="match status" value="2"/>
</dbReference>
<proteinExistence type="predicted"/>
<dbReference type="PANTHER" id="PTHR24198:SF165">
    <property type="entry name" value="ANKYRIN REPEAT-CONTAINING PROTEIN-RELATED"/>
    <property type="match status" value="1"/>
</dbReference>
<dbReference type="Proteomes" id="UP000286045">
    <property type="component" value="Unassembled WGS sequence"/>
</dbReference>
<feature type="repeat" description="ANK" evidence="3">
    <location>
        <begin position="366"/>
        <end position="398"/>
    </location>
</feature>
<dbReference type="STRING" id="363999.A0A439DIY5"/>